<evidence type="ECO:0000256" key="2">
    <source>
        <dbReference type="SAM" id="MobiDB-lite"/>
    </source>
</evidence>
<dbReference type="InterPro" id="IPR003006">
    <property type="entry name" value="Ig/MHC_CS"/>
</dbReference>
<dbReference type="Ensembl" id="ENSEAST00005007019.2">
    <property type="protein sequence ID" value="ENSEASP00005006421.2"/>
    <property type="gene ID" value="ENSEASG00005004737.2"/>
</dbReference>
<dbReference type="CDD" id="cd05768">
    <property type="entry name" value="IgC1_CH3_IgAGD_CH4_IgAEM"/>
    <property type="match status" value="1"/>
</dbReference>
<dbReference type="InterPro" id="IPR003597">
    <property type="entry name" value="Ig_C1-set"/>
</dbReference>
<keyword evidence="5" id="KW-1185">Reference proteome</keyword>
<feature type="region of interest" description="Disordered" evidence="2">
    <location>
        <begin position="1"/>
        <end position="33"/>
    </location>
</feature>
<reference evidence="4" key="3">
    <citation type="submission" date="2025-09" db="UniProtKB">
        <authorList>
            <consortium name="Ensembl"/>
        </authorList>
    </citation>
    <scope>IDENTIFICATION</scope>
</reference>
<dbReference type="PROSITE" id="PS50835">
    <property type="entry name" value="IG_LIKE"/>
    <property type="match status" value="3"/>
</dbReference>
<evidence type="ECO:0000259" key="3">
    <source>
        <dbReference type="PROSITE" id="PS50835"/>
    </source>
</evidence>
<organism evidence="4 5">
    <name type="scientific">Equus asinus</name>
    <name type="common">Donkey</name>
    <name type="synonym">Equus africanus asinus</name>
    <dbReference type="NCBI Taxonomy" id="9793"/>
    <lineage>
        <taxon>Eukaryota</taxon>
        <taxon>Metazoa</taxon>
        <taxon>Chordata</taxon>
        <taxon>Craniata</taxon>
        <taxon>Vertebrata</taxon>
        <taxon>Euteleostomi</taxon>
        <taxon>Mammalia</taxon>
        <taxon>Eutheria</taxon>
        <taxon>Laurasiatheria</taxon>
        <taxon>Perissodactyla</taxon>
        <taxon>Equidae</taxon>
        <taxon>Equus</taxon>
    </lineage>
</organism>
<dbReference type="AlphaFoldDB" id="A0A8C4LBV4"/>
<protein>
    <recommendedName>
        <fullName evidence="3">Ig-like domain-containing protein</fullName>
    </recommendedName>
</protein>
<dbReference type="FunFam" id="2.60.40.10:FF:001540">
    <property type="entry name" value="Immunoglobulin heavy constant gamma 1"/>
    <property type="match status" value="1"/>
</dbReference>
<dbReference type="InterPro" id="IPR036179">
    <property type="entry name" value="Ig-like_dom_sf"/>
</dbReference>
<name>A0A8C4LBV4_EQUAS</name>
<dbReference type="PROSITE" id="PS00290">
    <property type="entry name" value="IG_MHC"/>
    <property type="match status" value="1"/>
</dbReference>
<dbReference type="SMART" id="SM00407">
    <property type="entry name" value="IGc1"/>
    <property type="match status" value="3"/>
</dbReference>
<dbReference type="InterPro" id="IPR013783">
    <property type="entry name" value="Ig-like_fold"/>
</dbReference>
<feature type="compositionally biased region" description="Basic and acidic residues" evidence="2">
    <location>
        <begin position="146"/>
        <end position="165"/>
    </location>
</feature>
<dbReference type="InterPro" id="IPR050380">
    <property type="entry name" value="Immune_Resp_Modulators"/>
</dbReference>
<accession>A0A8C4LBV4</accession>
<dbReference type="SUPFAM" id="SSF48726">
    <property type="entry name" value="Immunoglobulin"/>
    <property type="match status" value="3"/>
</dbReference>
<evidence type="ECO:0000313" key="5">
    <source>
        <dbReference type="Proteomes" id="UP000694387"/>
    </source>
</evidence>
<proteinExistence type="predicted"/>
<dbReference type="GeneTree" id="ENSGT00940000162793"/>
<dbReference type="FunFam" id="2.60.40.10:FF:001129">
    <property type="entry name" value="Immunoglobulin heavy constant gamma 1"/>
    <property type="match status" value="1"/>
</dbReference>
<feature type="region of interest" description="Disordered" evidence="2">
    <location>
        <begin position="50"/>
        <end position="75"/>
    </location>
</feature>
<evidence type="ECO:0000313" key="4">
    <source>
        <dbReference type="Ensembl" id="ENSEASP00005006421.2"/>
    </source>
</evidence>
<dbReference type="Gene3D" id="2.60.40.10">
    <property type="entry name" value="Immunoglobulins"/>
    <property type="match status" value="3"/>
</dbReference>
<dbReference type="Proteomes" id="UP000694387">
    <property type="component" value="Chromosome 7"/>
</dbReference>
<feature type="domain" description="Ig-like" evidence="3">
    <location>
        <begin position="280"/>
        <end position="379"/>
    </location>
</feature>
<keyword evidence="1" id="KW-0393">Immunoglobulin domain</keyword>
<reference evidence="4" key="2">
    <citation type="submission" date="2025-08" db="UniProtKB">
        <authorList>
            <consortium name="Ensembl"/>
        </authorList>
    </citation>
    <scope>IDENTIFICATION</scope>
</reference>
<dbReference type="Pfam" id="PF07654">
    <property type="entry name" value="C1-set"/>
    <property type="match status" value="3"/>
</dbReference>
<feature type="domain" description="Ig-like" evidence="3">
    <location>
        <begin position="388"/>
        <end position="494"/>
    </location>
</feature>
<reference evidence="4 5" key="1">
    <citation type="journal article" date="2020" name="Nat. Commun.">
        <title>Donkey genomes provide new insights into domestication and selection for coat color.</title>
        <authorList>
            <person name="Wang"/>
            <person name="C."/>
            <person name="Li"/>
            <person name="H."/>
            <person name="Guo"/>
            <person name="Y."/>
            <person name="Huang"/>
            <person name="J."/>
            <person name="Sun"/>
            <person name="Y."/>
            <person name="Min"/>
            <person name="J."/>
            <person name="Wang"/>
            <person name="J."/>
            <person name="Fang"/>
            <person name="X."/>
            <person name="Zhao"/>
            <person name="Z."/>
            <person name="Wang"/>
            <person name="S."/>
            <person name="Zhang"/>
            <person name="Y."/>
            <person name="Liu"/>
            <person name="Q."/>
            <person name="Jiang"/>
            <person name="Q."/>
            <person name="Wang"/>
            <person name="X."/>
            <person name="Guo"/>
            <person name="Y."/>
            <person name="Yang"/>
            <person name="C."/>
            <person name="Wang"/>
            <person name="Y."/>
            <person name="Tian"/>
            <person name="F."/>
            <person name="Zhuang"/>
            <person name="G."/>
            <person name="Fan"/>
            <person name="Y."/>
            <person name="Gao"/>
            <person name="Q."/>
            <person name="Li"/>
            <person name="Y."/>
            <person name="Ju"/>
            <person name="Z."/>
            <person name="Li"/>
            <person name="J."/>
            <person name="Li"/>
            <person name="R."/>
            <person name="Hou"/>
            <person name="M."/>
            <person name="Yang"/>
            <person name="G."/>
            <person name="Liu"/>
            <person name="G."/>
            <person name="Liu"/>
            <person name="W."/>
            <person name="Guo"/>
            <person name="J."/>
            <person name="Pan"/>
            <person name="S."/>
            <person name="Fan"/>
            <person name="G."/>
            <person name="Zhang"/>
            <person name="W."/>
            <person name="Zhang"/>
            <person name="R."/>
            <person name="Yu"/>
            <person name="J."/>
            <person name="Zhang"/>
            <person name="X."/>
            <person name="Yin"/>
            <person name="Q."/>
            <person name="Ji"/>
            <person name="C."/>
            <person name="Jin"/>
            <person name="Y."/>
            <person name="Yue"/>
            <person name="G."/>
            <person name="Liu"/>
            <person name="M."/>
            <person name="Xu"/>
            <person name="J."/>
            <person name="Liu"/>
            <person name="S."/>
            <person name="Jordana"/>
            <person name="J."/>
            <person name="Noce"/>
            <person name="A."/>
            <person name="Amills"/>
            <person name="M."/>
            <person name="Wu"/>
            <person name="D.D."/>
            <person name="Li"/>
            <person name="S."/>
            <person name="Zhou"/>
            <person name="X. and Zhong"/>
            <person name="J."/>
        </authorList>
    </citation>
    <scope>NUCLEOTIDE SEQUENCE [LARGE SCALE GENOMIC DNA]</scope>
</reference>
<dbReference type="CDD" id="cd21817">
    <property type="entry name" value="IgC1_CH1_IgEG"/>
    <property type="match status" value="1"/>
</dbReference>
<dbReference type="PANTHER" id="PTHR23411">
    <property type="entry name" value="TAPASIN"/>
    <property type="match status" value="1"/>
</dbReference>
<sequence length="499" mass="54512">MEGGPWDGRSLGVKGPGASLRGPDRIQFSGPGTPVLELVGTLDRRGRRAEAVWGDTRQGSRQKEERGPHWGLSWGCQHGERPGRALGLSRQASVRGDRTGLGVRGRGSTLAHTGFWGGWHLEERNARGQRMASRLHRGASCAGEGPRLEEGSAVSKELDRPKSREGGGQAALVFQLTPSCGITSDATVALGCLVSDYYPEPVTVSWNSGALTSGVHTFPSVLQSSGLYALSSMVTVPASTWTSETYICNVAHPASSTKVDKRISEWRGRREGIPCETGGPSVFIFPPNPKDALMISRTPVVTCVVVNLSDQYPDVQFSWYVDNTEVHSAITKQRELQSNSTYRVVSVLPIQHQDWLSGKEFKCSVTNIGVPQPISRAISRGKGEPRVPQVYVLPPHPDELAKSKVSVTCLVKDFYPPDISVEWQSNRWPELEGKYSTTPAQLDSDGSYFLYSKLSLETSRWQQEVIQQVAAGESFTCAVMHEALHNHFTKTDISESLGK</sequence>
<dbReference type="FunFam" id="2.60.40.10:FF:000463">
    <property type="entry name" value="Immunoglobulin heavy constant gamma 1"/>
    <property type="match status" value="1"/>
</dbReference>
<dbReference type="InterPro" id="IPR007110">
    <property type="entry name" value="Ig-like_dom"/>
</dbReference>
<feature type="region of interest" description="Disordered" evidence="2">
    <location>
        <begin position="135"/>
        <end position="165"/>
    </location>
</feature>
<evidence type="ECO:0000256" key="1">
    <source>
        <dbReference type="ARBA" id="ARBA00023319"/>
    </source>
</evidence>
<feature type="domain" description="Ig-like" evidence="3">
    <location>
        <begin position="161"/>
        <end position="264"/>
    </location>
</feature>